<accession>A0ABY9Z102</accession>
<feature type="domain" description="Superoxide dismutase copper/zinc binding" evidence="4">
    <location>
        <begin position="43"/>
        <end position="175"/>
    </location>
</feature>
<dbReference type="InterPro" id="IPR036423">
    <property type="entry name" value="SOD-like_Cu/Zn_dom_sf"/>
</dbReference>
<comment type="catalytic activity">
    <reaction evidence="2">
        <text>2 superoxide + 2 H(+) = H2O2 + O2</text>
        <dbReference type="Rhea" id="RHEA:20696"/>
        <dbReference type="ChEBI" id="CHEBI:15378"/>
        <dbReference type="ChEBI" id="CHEBI:15379"/>
        <dbReference type="ChEBI" id="CHEBI:16240"/>
        <dbReference type="ChEBI" id="CHEBI:18421"/>
        <dbReference type="EC" id="1.15.1.1"/>
    </reaction>
</comment>
<organism evidence="5 6">
    <name type="scientific">Halomonas piscis</name>
    <dbReference type="NCBI Taxonomy" id="3031727"/>
    <lineage>
        <taxon>Bacteria</taxon>
        <taxon>Pseudomonadati</taxon>
        <taxon>Pseudomonadota</taxon>
        <taxon>Gammaproteobacteria</taxon>
        <taxon>Oceanospirillales</taxon>
        <taxon>Halomonadaceae</taxon>
        <taxon>Halomonas</taxon>
    </lineage>
</organism>
<feature type="chain" id="PRO_5046488151" description="Superoxide dismutase [Cu-Zn]" evidence="3">
    <location>
        <begin position="23"/>
        <end position="177"/>
    </location>
</feature>
<dbReference type="InterPro" id="IPR024134">
    <property type="entry name" value="SOD_Cu/Zn_/chaperone"/>
</dbReference>
<evidence type="ECO:0000256" key="2">
    <source>
        <dbReference type="RuleBase" id="RU000393"/>
    </source>
</evidence>
<comment type="cofactor">
    <cofactor evidence="2">
        <name>Zn(2+)</name>
        <dbReference type="ChEBI" id="CHEBI:29105"/>
    </cofactor>
    <text evidence="2">Binds 1 zinc ion per subunit.</text>
</comment>
<reference evidence="5 6" key="1">
    <citation type="submission" date="2023-03" db="EMBL/GenBank/DDBJ databases">
        <title>Halomonas sp. nov., isolated from Korean tranditional fermented seafood 'Jeotgal'.</title>
        <authorList>
            <person name="Kim B."/>
            <person name="Shin N.-R."/>
        </authorList>
    </citation>
    <scope>NUCLEOTIDE SEQUENCE [LARGE SCALE GENOMIC DNA]</scope>
    <source>
        <strain evidence="5 6">SG2L-4</strain>
    </source>
</reference>
<dbReference type="PROSITE" id="PS00332">
    <property type="entry name" value="SOD_CU_ZN_2"/>
    <property type="match status" value="1"/>
</dbReference>
<dbReference type="InterPro" id="IPR018152">
    <property type="entry name" value="SOD_Cu/Zn_BS"/>
</dbReference>
<evidence type="ECO:0000313" key="6">
    <source>
        <dbReference type="Proteomes" id="UP001301869"/>
    </source>
</evidence>
<dbReference type="RefSeq" id="WP_311884629.1">
    <property type="nucleotide sequence ID" value="NZ_CP119391.1"/>
</dbReference>
<evidence type="ECO:0000313" key="5">
    <source>
        <dbReference type="EMBL" id="WNK20806.1"/>
    </source>
</evidence>
<dbReference type="Proteomes" id="UP001301869">
    <property type="component" value="Chromosome"/>
</dbReference>
<dbReference type="Pfam" id="PF00080">
    <property type="entry name" value="Sod_Cu"/>
    <property type="match status" value="1"/>
</dbReference>
<name>A0ABY9Z102_9GAMM</name>
<comment type="cofactor">
    <cofactor evidence="2">
        <name>Cu cation</name>
        <dbReference type="ChEBI" id="CHEBI:23378"/>
    </cofactor>
    <text evidence="2">Binds 1 copper ion per subunit.</text>
</comment>
<dbReference type="GO" id="GO:0004784">
    <property type="term" value="F:superoxide dismutase activity"/>
    <property type="evidence" value="ECO:0007669"/>
    <property type="project" value="UniProtKB-EC"/>
</dbReference>
<dbReference type="EMBL" id="CP119391">
    <property type="protein sequence ID" value="WNK20806.1"/>
    <property type="molecule type" value="Genomic_DNA"/>
</dbReference>
<evidence type="ECO:0000256" key="3">
    <source>
        <dbReference type="SAM" id="SignalP"/>
    </source>
</evidence>
<dbReference type="EC" id="1.15.1.1" evidence="2"/>
<keyword evidence="2" id="KW-0186">Copper</keyword>
<comment type="function">
    <text evidence="2">Destroys radicals which are normally produced within the cells and which are toxic to biological systems.</text>
</comment>
<comment type="similarity">
    <text evidence="1 2">Belongs to the Cu-Zn superoxide dismutase family.</text>
</comment>
<evidence type="ECO:0000259" key="4">
    <source>
        <dbReference type="Pfam" id="PF00080"/>
    </source>
</evidence>
<dbReference type="PANTHER" id="PTHR10003">
    <property type="entry name" value="SUPEROXIDE DISMUTASE CU-ZN -RELATED"/>
    <property type="match status" value="1"/>
</dbReference>
<keyword evidence="6" id="KW-1185">Reference proteome</keyword>
<proteinExistence type="inferred from homology"/>
<sequence>MRYIAPLTGIAASLLLAASAHAADTLDVDVHSVSADGVGDSLGTVTLEQTDHGLLLTPSLEGLEAGIHGFHVHQNASCEPKEDDNGETVAALAAGGHYDPESTETHQGPYGDGHLGDLPALAVDDNGEASLPTLAPRLSLDDMNGRSLMIHEGGDNYSDEPHLGGGGARVACGVIEQ</sequence>
<dbReference type="SUPFAM" id="SSF49329">
    <property type="entry name" value="Cu,Zn superoxide dismutase-like"/>
    <property type="match status" value="1"/>
</dbReference>
<dbReference type="Gene3D" id="2.60.40.200">
    <property type="entry name" value="Superoxide dismutase, copper/zinc binding domain"/>
    <property type="match status" value="1"/>
</dbReference>
<keyword evidence="2" id="KW-0479">Metal-binding</keyword>
<keyword evidence="3" id="KW-0732">Signal</keyword>
<keyword evidence="2" id="KW-0862">Zinc</keyword>
<keyword evidence="2 5" id="KW-0560">Oxidoreductase</keyword>
<feature type="signal peptide" evidence="3">
    <location>
        <begin position="1"/>
        <end position="22"/>
    </location>
</feature>
<dbReference type="InterPro" id="IPR001424">
    <property type="entry name" value="SOD_Cu_Zn_dom"/>
</dbReference>
<gene>
    <name evidence="5" type="primary">sodC</name>
    <name evidence="5" type="ORF">P1P91_03755</name>
</gene>
<evidence type="ECO:0000256" key="1">
    <source>
        <dbReference type="ARBA" id="ARBA00010457"/>
    </source>
</evidence>
<dbReference type="NCBIfam" id="NF007628">
    <property type="entry name" value="PRK10290.1"/>
    <property type="match status" value="1"/>
</dbReference>
<protein>
    <recommendedName>
        <fullName evidence="2">Superoxide dismutase [Cu-Zn]</fullName>
        <ecNumber evidence="2">1.15.1.1</ecNumber>
    </recommendedName>
</protein>
<dbReference type="CDD" id="cd00305">
    <property type="entry name" value="Cu-Zn_Superoxide_Dismutase"/>
    <property type="match status" value="1"/>
</dbReference>